<accession>A0A314L0U7</accession>
<name>A0A314L0U7_NICAT</name>
<feature type="compositionally biased region" description="Acidic residues" evidence="1">
    <location>
        <begin position="1"/>
        <end position="13"/>
    </location>
</feature>
<protein>
    <submittedName>
        <fullName evidence="2">Uncharacterized protein</fullName>
    </submittedName>
</protein>
<feature type="region of interest" description="Disordered" evidence="1">
    <location>
        <begin position="1"/>
        <end position="42"/>
    </location>
</feature>
<evidence type="ECO:0000313" key="3">
    <source>
        <dbReference type="Proteomes" id="UP000187609"/>
    </source>
</evidence>
<evidence type="ECO:0000313" key="2">
    <source>
        <dbReference type="EMBL" id="OIT35102.1"/>
    </source>
</evidence>
<organism evidence="2 3">
    <name type="scientific">Nicotiana attenuata</name>
    <name type="common">Coyote tobacco</name>
    <dbReference type="NCBI Taxonomy" id="49451"/>
    <lineage>
        <taxon>Eukaryota</taxon>
        <taxon>Viridiplantae</taxon>
        <taxon>Streptophyta</taxon>
        <taxon>Embryophyta</taxon>
        <taxon>Tracheophyta</taxon>
        <taxon>Spermatophyta</taxon>
        <taxon>Magnoliopsida</taxon>
        <taxon>eudicotyledons</taxon>
        <taxon>Gunneridae</taxon>
        <taxon>Pentapetalae</taxon>
        <taxon>asterids</taxon>
        <taxon>lamiids</taxon>
        <taxon>Solanales</taxon>
        <taxon>Solanaceae</taxon>
        <taxon>Nicotianoideae</taxon>
        <taxon>Nicotianeae</taxon>
        <taxon>Nicotiana</taxon>
    </lineage>
</organism>
<dbReference type="EMBL" id="MJEQ01000610">
    <property type="protein sequence ID" value="OIT35102.1"/>
    <property type="molecule type" value="Genomic_DNA"/>
</dbReference>
<reference evidence="2" key="1">
    <citation type="submission" date="2016-11" db="EMBL/GenBank/DDBJ databases">
        <title>The genome of Nicotiana attenuata.</title>
        <authorList>
            <person name="Xu S."/>
            <person name="Brockmoeller T."/>
            <person name="Gaquerel E."/>
            <person name="Navarro A."/>
            <person name="Kuhl H."/>
            <person name="Gase K."/>
            <person name="Ling Z."/>
            <person name="Zhou W."/>
            <person name="Kreitzer C."/>
            <person name="Stanke M."/>
            <person name="Tang H."/>
            <person name="Lyons E."/>
            <person name="Pandey P."/>
            <person name="Pandey S.P."/>
            <person name="Timmermann B."/>
            <person name="Baldwin I.T."/>
        </authorList>
    </citation>
    <scope>NUCLEOTIDE SEQUENCE [LARGE SCALE GENOMIC DNA]</scope>
    <source>
        <strain evidence="2">UT</strain>
    </source>
</reference>
<keyword evidence="3" id="KW-1185">Reference proteome</keyword>
<gene>
    <name evidence="2" type="ORF">A4A49_58178</name>
</gene>
<proteinExistence type="predicted"/>
<sequence length="96" mass="9874">MAEGETIDSDEGQEVSSQKVGEIPEAQQDVVRSSEGSAAPVPSFDLNIANPIGNVPLVSSDSTLGVNEQEAIENMLLIATEGGLVGGYEGINETIG</sequence>
<dbReference type="AlphaFoldDB" id="A0A314L0U7"/>
<dbReference type="Gramene" id="OIT35102">
    <property type="protein sequence ID" value="OIT35102"/>
    <property type="gene ID" value="A4A49_58178"/>
</dbReference>
<comment type="caution">
    <text evidence="2">The sequence shown here is derived from an EMBL/GenBank/DDBJ whole genome shotgun (WGS) entry which is preliminary data.</text>
</comment>
<dbReference type="Proteomes" id="UP000187609">
    <property type="component" value="Unassembled WGS sequence"/>
</dbReference>
<feature type="non-terminal residue" evidence="2">
    <location>
        <position position="96"/>
    </location>
</feature>
<evidence type="ECO:0000256" key="1">
    <source>
        <dbReference type="SAM" id="MobiDB-lite"/>
    </source>
</evidence>